<dbReference type="InterPro" id="IPR011006">
    <property type="entry name" value="CheY-like_superfamily"/>
</dbReference>
<dbReference type="PROSITE" id="PS50110">
    <property type="entry name" value="RESPONSE_REGULATORY"/>
    <property type="match status" value="1"/>
</dbReference>
<dbReference type="AlphaFoldDB" id="A0A1G7NPA5"/>
<keyword evidence="4" id="KW-1185">Reference proteome</keyword>
<evidence type="ECO:0000313" key="3">
    <source>
        <dbReference type="EMBL" id="SDF75110.1"/>
    </source>
</evidence>
<name>A0A1G7NPA5_9SPHI</name>
<gene>
    <name evidence="3" type="ORF">SAMN05216464_12818</name>
</gene>
<dbReference type="InterPro" id="IPR001789">
    <property type="entry name" value="Sig_transdc_resp-reg_receiver"/>
</dbReference>
<proteinExistence type="predicted"/>
<dbReference type="Gene3D" id="3.40.50.2300">
    <property type="match status" value="1"/>
</dbReference>
<accession>A0A1G7NPA5</accession>
<evidence type="ECO:0000256" key="1">
    <source>
        <dbReference type="PROSITE-ProRule" id="PRU00169"/>
    </source>
</evidence>
<evidence type="ECO:0000259" key="2">
    <source>
        <dbReference type="PROSITE" id="PS50110"/>
    </source>
</evidence>
<organism evidence="3 4">
    <name type="scientific">Mucilaginibacter pineti</name>
    <dbReference type="NCBI Taxonomy" id="1391627"/>
    <lineage>
        <taxon>Bacteria</taxon>
        <taxon>Pseudomonadati</taxon>
        <taxon>Bacteroidota</taxon>
        <taxon>Sphingobacteriia</taxon>
        <taxon>Sphingobacteriales</taxon>
        <taxon>Sphingobacteriaceae</taxon>
        <taxon>Mucilaginibacter</taxon>
    </lineage>
</organism>
<comment type="caution">
    <text evidence="1">Lacks conserved residue(s) required for the propagation of feature annotation.</text>
</comment>
<protein>
    <submittedName>
        <fullName evidence="3">Sigma-B regulation protein RsbU (Phosphoserine phosphatase)</fullName>
    </submittedName>
</protein>
<dbReference type="STRING" id="1391627.SAMN05216464_12818"/>
<evidence type="ECO:0000313" key="4">
    <source>
        <dbReference type="Proteomes" id="UP000199072"/>
    </source>
</evidence>
<dbReference type="EMBL" id="FNAI01000028">
    <property type="protein sequence ID" value="SDF75110.1"/>
    <property type="molecule type" value="Genomic_DNA"/>
</dbReference>
<dbReference type="Proteomes" id="UP000199072">
    <property type="component" value="Unassembled WGS sequence"/>
</dbReference>
<dbReference type="GO" id="GO:0000160">
    <property type="term" value="P:phosphorelay signal transduction system"/>
    <property type="evidence" value="ECO:0007669"/>
    <property type="project" value="InterPro"/>
</dbReference>
<feature type="domain" description="Response regulatory" evidence="2">
    <location>
        <begin position="1"/>
        <end position="64"/>
    </location>
</feature>
<reference evidence="3 4" key="1">
    <citation type="submission" date="2016-10" db="EMBL/GenBank/DDBJ databases">
        <authorList>
            <person name="de Groot N.N."/>
        </authorList>
    </citation>
    <scope>NUCLEOTIDE SEQUENCE [LARGE SCALE GENOMIC DNA]</scope>
    <source>
        <strain evidence="3 4">47C3B</strain>
    </source>
</reference>
<dbReference type="SUPFAM" id="SSF52172">
    <property type="entry name" value="CheY-like"/>
    <property type="match status" value="1"/>
</dbReference>
<sequence>MAEMDGRLICRDLKSNSETEFLPVILISATHNVADTLKQSGAPNDFIAKPFDIETLVSKVNEQLVT</sequence>